<evidence type="ECO:0008006" key="3">
    <source>
        <dbReference type="Google" id="ProtNLM"/>
    </source>
</evidence>
<dbReference type="InterPro" id="IPR014848">
    <property type="entry name" value="Rgp1"/>
</dbReference>
<dbReference type="OrthoDB" id="1918at2759"/>
<gene>
    <name evidence="1" type="ORF">T551_00547</name>
</gene>
<dbReference type="RefSeq" id="XP_018231149.1">
    <property type="nucleotide sequence ID" value="XM_018372813.1"/>
</dbReference>
<dbReference type="Pfam" id="PF08737">
    <property type="entry name" value="Rgp1"/>
    <property type="match status" value="1"/>
</dbReference>
<name>A0A0W4ZVQ1_PNEJ7</name>
<dbReference type="InterPro" id="IPR014752">
    <property type="entry name" value="Arrestin-like_C"/>
</dbReference>
<dbReference type="STRING" id="1408657.A0A0W4ZVQ1"/>
<dbReference type="VEuPathDB" id="FungiDB:T551_00547"/>
<dbReference type="AlphaFoldDB" id="A0A0W4ZVQ1"/>
<proteinExistence type="predicted"/>
<accession>A0A0W4ZVQ1</accession>
<protein>
    <recommendedName>
        <fullName evidence="3">Rgp1-domain-containing protein</fullName>
    </recommendedName>
</protein>
<sequence length="677" mass="76519">MSELRMDVVFTDTYCFAGEPLSCVITFTRAELDDQEVENFKKDAELLSESLNESRFLGTDQSSSILQKTSENSLFLVENKENLKVKKSNELKKFGSISSRKSVVGSVEKAGDTVEVELVKEKVVSASDSFAQNKDTLPEVSKTDGLNEKVSLQESQQDISFTYDLNNKKKDFEDELKSNIHLDEPSMTFKDSFQKENKETLMIGYVHVIGYFILNEKIVKIDEFEDLTINKDSEKSIKSGLVNIYPQTNQKTGFIGQLGLFNNGLNNFLKNQFTGSLNDFKEMKNSKYIPILSLPPSILFIDLQLAPGESRSFGYKFTLPPQLPPTYDGKSIKISYHLSIGTQRSGNDIQQLKISKIPFQVLSRIDETGNHIIYDLFSPITFSTDQAHTFVCKSSEDISDLLNLNRNAKNLYSYEEDDKCSKEDFINYLSEHLHDDSLKNLLLSDDIKKDMNTSSNTSELTKGPIIDMRRMINNITRNSLLYNNLSNKRFNINKNGNVIGVVSIPKSFYKLGETIDGVVDFSSAKLPCYQVKFFLQTTEIVDSSISISSKANILQTRKIYDSCSEITLYASRIQFKLTIPTTAPPSFKTSAISLLWAVRLEITMPLVHKQSDQIESSFGSSPMLKLMNENHKDYRETLYLASSSLECGVFDCIIPITTFPLLKFSDASNIFSTSFFL</sequence>
<dbReference type="eggNOG" id="KOG4469">
    <property type="taxonomic scope" value="Eukaryota"/>
</dbReference>
<dbReference type="Gene3D" id="2.60.40.640">
    <property type="match status" value="1"/>
</dbReference>
<evidence type="ECO:0000313" key="2">
    <source>
        <dbReference type="Proteomes" id="UP000053447"/>
    </source>
</evidence>
<reference evidence="2" key="1">
    <citation type="journal article" date="2016" name="Nat. Commun.">
        <title>Genome analysis of three Pneumocystis species reveals adaptation mechanisms to life exclusively in mammalian hosts.</title>
        <authorList>
            <person name="Ma L."/>
            <person name="Chen Z."/>
            <person name="Huang D.W."/>
            <person name="Kutty G."/>
            <person name="Ishihara M."/>
            <person name="Wang H."/>
            <person name="Abouelleil A."/>
            <person name="Bishop L."/>
            <person name="Davey E."/>
            <person name="Deng R."/>
            <person name="Deng X."/>
            <person name="Fan L."/>
            <person name="Fantoni G."/>
            <person name="Fitzgerald M."/>
            <person name="Gogineni E."/>
            <person name="Goldberg J.M."/>
            <person name="Handley G."/>
            <person name="Hu X."/>
            <person name="Huber C."/>
            <person name="Jiao X."/>
            <person name="Jones K."/>
            <person name="Levin J.Z."/>
            <person name="Liu Y."/>
            <person name="Macdonald P."/>
            <person name="Melnikov A."/>
            <person name="Raley C."/>
            <person name="Sassi M."/>
            <person name="Sherman B.T."/>
            <person name="Song X."/>
            <person name="Sykes S."/>
            <person name="Tran B."/>
            <person name="Walsh L."/>
            <person name="Xia Y."/>
            <person name="Yang J."/>
            <person name="Young S."/>
            <person name="Zeng Q."/>
            <person name="Zheng X."/>
            <person name="Stephens R."/>
            <person name="Nusbaum C."/>
            <person name="Birren B.W."/>
            <person name="Azadi P."/>
            <person name="Lempicki R.A."/>
            <person name="Cuomo C.A."/>
            <person name="Kovacs J.A."/>
        </authorList>
    </citation>
    <scope>NUCLEOTIDE SEQUENCE [LARGE SCALE GENOMIC DNA]</scope>
    <source>
        <strain evidence="2">RU7</strain>
    </source>
</reference>
<dbReference type="PANTHER" id="PTHR12507">
    <property type="entry name" value="REDUCED GROWTH PHENOTYPE 1 RGP1, YEAST -RELATED"/>
    <property type="match status" value="1"/>
</dbReference>
<comment type="caution">
    <text evidence="1">The sequence shown here is derived from an EMBL/GenBank/DDBJ whole genome shotgun (WGS) entry which is preliminary data.</text>
</comment>
<dbReference type="Proteomes" id="UP000053447">
    <property type="component" value="Unassembled WGS sequence"/>
</dbReference>
<dbReference type="EMBL" id="LFWA01000002">
    <property type="protein sequence ID" value="KTW32457.1"/>
    <property type="molecule type" value="Genomic_DNA"/>
</dbReference>
<keyword evidence="2" id="KW-1185">Reference proteome</keyword>
<organism evidence="1 2">
    <name type="scientific">Pneumocystis jirovecii (strain RU7)</name>
    <name type="common">Human pneumocystis pneumonia agent</name>
    <dbReference type="NCBI Taxonomy" id="1408657"/>
    <lineage>
        <taxon>Eukaryota</taxon>
        <taxon>Fungi</taxon>
        <taxon>Dikarya</taxon>
        <taxon>Ascomycota</taxon>
        <taxon>Taphrinomycotina</taxon>
        <taxon>Pneumocystomycetes</taxon>
        <taxon>Pneumocystaceae</taxon>
        <taxon>Pneumocystis</taxon>
    </lineage>
</organism>
<dbReference type="GeneID" id="28939068"/>
<evidence type="ECO:0000313" key="1">
    <source>
        <dbReference type="EMBL" id="KTW32457.1"/>
    </source>
</evidence>